<keyword evidence="7 13" id="KW-0560">Oxidoreductase</keyword>
<dbReference type="UniPathway" id="UPA00326"/>
<dbReference type="GO" id="GO:0031419">
    <property type="term" value="F:cobalamin binding"/>
    <property type="evidence" value="ECO:0007669"/>
    <property type="project" value="UniProtKB-KW"/>
</dbReference>
<keyword evidence="6 12" id="KW-0067">ATP-binding</keyword>
<sequence length="854" mass="97579">MTLKDSEIQSVATLSQMTVIKRNGSAEPFDANKLINSLVKACQDLCTSTEVLEIVKQFLNEVGKQQLTSIPSNEIAERIVRMMVANSIFDPKWLEVAKRYELGKVYKDVYRSKEFILDPRDLRLSFISIKVLKNRYLLRDPETRRFIETPQMMFKRVAKAIAAIEYRYCMDNIGDISKCNEVIKYWEDKFYELIADLRFLPNSPTIMNAGTKLGILSACFVIPVRDSIVTYDGEGIYDALRAQAIIFQQGGGTGFDFSELRPEGDAISTTSGSSSGPLSFMKMFDVNTDIIKQGGRRRGANMGIMHVWHPDIEKFIDAKAGGLKDVNLQNFNISVGAYDYFMYAAINGGMVPLVNPRKTNLRPDLGNDSRYYAIVKARNYITDEWIQTEIVKELEARGGSTWLDESIIVTVDEAMAIAEDMNAIVSYIDAKKLFEKMARNAWDSGDPGLIFIDTINRRHTVWYLGKINATNPCGEQPLLPWESCNLGSINLEKYVYVDDEGNSQIDWEKMAYDLKVICRFMDNVIDAASWPLKQLEEAAKKTRKIGLGVMGWHHMLIKLGIPYDSVDALYLAYYLAEWIAYNAALASIELAKERKPFALYDPEKYRPTWLTAKSLEELLDIAKLKDKPSNRVLKLIEKRPPVNWHYVEELRIKYGIRNATLTSVAPTGSISIIACTSPGIEPIFAVAFERHTMIGTFIEINRVFLEYLKKYELEDPKLIKIVAEKGSVADLYFIPKSLRILFKTAYDIEHRYHVLHQAVWQQWVCGGVSKTVNLRFEASIDDVKEIYTLAWMLGCKGITIYRDKSKRQQVIYVGIKMPQKEETSEVYVEYHTKYRSLDEAIESLTKVECQQCEY</sequence>
<accession>A0A7C4NLF3</accession>
<dbReference type="CDD" id="cd02888">
    <property type="entry name" value="RNR_II_dimer"/>
    <property type="match status" value="1"/>
</dbReference>
<evidence type="ECO:0000256" key="2">
    <source>
        <dbReference type="ARBA" id="ARBA00007405"/>
    </source>
</evidence>
<dbReference type="NCBIfam" id="TIGR02504">
    <property type="entry name" value="NrdJ_Z"/>
    <property type="match status" value="1"/>
</dbReference>
<dbReference type="PROSITE" id="PS51161">
    <property type="entry name" value="ATP_CONE"/>
    <property type="match status" value="1"/>
</dbReference>
<dbReference type="Gene3D" id="3.20.70.20">
    <property type="match status" value="1"/>
</dbReference>
<evidence type="ECO:0000256" key="9">
    <source>
        <dbReference type="ARBA" id="ARBA00023157"/>
    </source>
</evidence>
<dbReference type="InterPro" id="IPR013509">
    <property type="entry name" value="RNR_lsu_N"/>
</dbReference>
<evidence type="ECO:0000256" key="11">
    <source>
        <dbReference type="ARBA" id="ARBA00047754"/>
    </source>
</evidence>
<dbReference type="InterPro" id="IPR013346">
    <property type="entry name" value="NrdE_NrdA_C"/>
</dbReference>
<dbReference type="GO" id="GO:0004748">
    <property type="term" value="F:ribonucleoside-diphosphate reductase activity, thioredoxin disulfide as acceptor"/>
    <property type="evidence" value="ECO:0007669"/>
    <property type="project" value="UniProtKB-EC"/>
</dbReference>
<dbReference type="SUPFAM" id="SSF48168">
    <property type="entry name" value="R1 subunit of ribonucleotide reductase, N-terminal domain"/>
    <property type="match status" value="1"/>
</dbReference>
<keyword evidence="5 12" id="KW-0547">Nucleotide-binding</keyword>
<evidence type="ECO:0000256" key="7">
    <source>
        <dbReference type="ARBA" id="ARBA00023002"/>
    </source>
</evidence>
<evidence type="ECO:0000256" key="6">
    <source>
        <dbReference type="ARBA" id="ARBA00022840"/>
    </source>
</evidence>
<evidence type="ECO:0000256" key="3">
    <source>
        <dbReference type="ARBA" id="ARBA00022533"/>
    </source>
</evidence>
<dbReference type="InterPro" id="IPR000788">
    <property type="entry name" value="RNR_lg_C"/>
</dbReference>
<keyword evidence="9" id="KW-1015">Disulfide bond</keyword>
<organism evidence="15">
    <name type="scientific">Ignisphaera aggregans</name>
    <dbReference type="NCBI Taxonomy" id="334771"/>
    <lineage>
        <taxon>Archaea</taxon>
        <taxon>Thermoproteota</taxon>
        <taxon>Thermoprotei</taxon>
        <taxon>Desulfurococcales</taxon>
        <taxon>Desulfurococcaceae</taxon>
        <taxon>Ignisphaera</taxon>
    </lineage>
</organism>
<evidence type="ECO:0000256" key="13">
    <source>
        <dbReference type="RuleBase" id="RU364064"/>
    </source>
</evidence>
<name>A0A7C4NLF3_9CREN</name>
<dbReference type="Pfam" id="PF02867">
    <property type="entry name" value="Ribonuc_red_lgC"/>
    <property type="match status" value="1"/>
</dbReference>
<keyword evidence="4 13" id="KW-0846">Cobalamin</keyword>
<dbReference type="AlphaFoldDB" id="A0A7C4NLF3"/>
<dbReference type="GO" id="GO:0005524">
    <property type="term" value="F:ATP binding"/>
    <property type="evidence" value="ECO:0007669"/>
    <property type="project" value="UniProtKB-UniRule"/>
</dbReference>
<dbReference type="PANTHER" id="PTHR43371:SF1">
    <property type="entry name" value="RIBONUCLEOSIDE-DIPHOSPHATE REDUCTASE"/>
    <property type="match status" value="1"/>
</dbReference>
<keyword evidence="3" id="KW-0021">Allosteric enzyme</keyword>
<keyword evidence="10 13" id="KW-0170">Cobalt</keyword>
<evidence type="ECO:0000256" key="4">
    <source>
        <dbReference type="ARBA" id="ARBA00022628"/>
    </source>
</evidence>
<protein>
    <recommendedName>
        <fullName evidence="13">Vitamin B12-dependent ribonucleotide reductase</fullName>
        <ecNumber evidence="13">1.17.4.1</ecNumber>
    </recommendedName>
</protein>
<evidence type="ECO:0000256" key="12">
    <source>
        <dbReference type="PROSITE-ProRule" id="PRU00492"/>
    </source>
</evidence>
<dbReference type="GO" id="GO:0071897">
    <property type="term" value="P:DNA biosynthetic process"/>
    <property type="evidence" value="ECO:0007669"/>
    <property type="project" value="UniProtKB-KW"/>
</dbReference>
<dbReference type="InterPro" id="IPR008926">
    <property type="entry name" value="RNR_R1-su_N"/>
</dbReference>
<dbReference type="InterPro" id="IPR005144">
    <property type="entry name" value="ATP-cone_dom"/>
</dbReference>
<evidence type="ECO:0000256" key="1">
    <source>
        <dbReference type="ARBA" id="ARBA00001922"/>
    </source>
</evidence>
<comment type="cofactor">
    <cofactor evidence="1 13">
        <name>adenosylcob(III)alamin</name>
        <dbReference type="ChEBI" id="CHEBI:18408"/>
    </cofactor>
</comment>
<dbReference type="InterPro" id="IPR050862">
    <property type="entry name" value="RdRp_reductase_class-2"/>
</dbReference>
<dbReference type="PANTHER" id="PTHR43371">
    <property type="entry name" value="VITAMIN B12-DEPENDENT RIBONUCLEOTIDE REDUCTASE"/>
    <property type="match status" value="1"/>
</dbReference>
<dbReference type="EC" id="1.17.4.1" evidence="13"/>
<proteinExistence type="inferred from homology"/>
<comment type="similarity">
    <text evidence="2 13">Belongs to the ribonucleoside diphosphate reductase class-2 family.</text>
</comment>
<keyword evidence="8" id="KW-0215">Deoxyribonucleotide synthesis</keyword>
<evidence type="ECO:0000256" key="8">
    <source>
        <dbReference type="ARBA" id="ARBA00023116"/>
    </source>
</evidence>
<comment type="catalytic activity">
    <reaction evidence="11 13">
        <text>a 2'-deoxyribonucleoside 5'-diphosphate + [thioredoxin]-disulfide + H2O = a ribonucleoside 5'-diphosphate + [thioredoxin]-dithiol</text>
        <dbReference type="Rhea" id="RHEA:23252"/>
        <dbReference type="Rhea" id="RHEA-COMP:10698"/>
        <dbReference type="Rhea" id="RHEA-COMP:10700"/>
        <dbReference type="ChEBI" id="CHEBI:15377"/>
        <dbReference type="ChEBI" id="CHEBI:29950"/>
        <dbReference type="ChEBI" id="CHEBI:50058"/>
        <dbReference type="ChEBI" id="CHEBI:57930"/>
        <dbReference type="ChEBI" id="CHEBI:73316"/>
        <dbReference type="EC" id="1.17.4.1"/>
    </reaction>
</comment>
<evidence type="ECO:0000313" key="15">
    <source>
        <dbReference type="EMBL" id="HGQ63786.1"/>
    </source>
</evidence>
<gene>
    <name evidence="15" type="ORF">ENU08_00865</name>
</gene>
<dbReference type="Pfam" id="PF03477">
    <property type="entry name" value="ATP-cone"/>
    <property type="match status" value="1"/>
</dbReference>
<dbReference type="GO" id="GO:0009263">
    <property type="term" value="P:deoxyribonucleotide biosynthetic process"/>
    <property type="evidence" value="ECO:0007669"/>
    <property type="project" value="UniProtKB-KW"/>
</dbReference>
<dbReference type="SUPFAM" id="SSF51998">
    <property type="entry name" value="PFL-like glycyl radical enzymes"/>
    <property type="match status" value="1"/>
</dbReference>
<comment type="caution">
    <text evidence="15">The sequence shown here is derived from an EMBL/GenBank/DDBJ whole genome shotgun (WGS) entry which is preliminary data.</text>
</comment>
<feature type="domain" description="ATP-cone" evidence="14">
    <location>
        <begin position="17"/>
        <end position="111"/>
    </location>
</feature>
<evidence type="ECO:0000256" key="5">
    <source>
        <dbReference type="ARBA" id="ARBA00022741"/>
    </source>
</evidence>
<dbReference type="PROSITE" id="PS00089">
    <property type="entry name" value="RIBORED_LARGE"/>
    <property type="match status" value="1"/>
</dbReference>
<dbReference type="EMBL" id="DTBD01000006">
    <property type="protein sequence ID" value="HGQ63786.1"/>
    <property type="molecule type" value="Genomic_DNA"/>
</dbReference>
<reference evidence="15" key="1">
    <citation type="journal article" date="2020" name="mSystems">
        <title>Genome- and Community-Level Interaction Insights into Carbon Utilization and Element Cycling Functions of Hydrothermarchaeota in Hydrothermal Sediment.</title>
        <authorList>
            <person name="Zhou Z."/>
            <person name="Liu Y."/>
            <person name="Xu W."/>
            <person name="Pan J."/>
            <person name="Luo Z.H."/>
            <person name="Li M."/>
        </authorList>
    </citation>
    <scope>NUCLEOTIDE SEQUENCE [LARGE SCALE GENOMIC DNA]</scope>
    <source>
        <strain evidence="15">SpSt-637</strain>
    </source>
</reference>
<evidence type="ECO:0000259" key="14">
    <source>
        <dbReference type="PROSITE" id="PS51161"/>
    </source>
</evidence>
<dbReference type="PRINTS" id="PR01183">
    <property type="entry name" value="RIBORDTASEM1"/>
</dbReference>
<dbReference type="Pfam" id="PF00317">
    <property type="entry name" value="Ribonuc_red_lgN"/>
    <property type="match status" value="1"/>
</dbReference>
<comment type="function">
    <text evidence="13">Catalyzes the reduction of ribonucleotides to deoxyribonucleotides. May function to provide a pool of deoxyribonucleotide precursors for DNA repair during oxygen limitation and/or for immediate growth after restoration of oxygen.</text>
</comment>
<evidence type="ECO:0000256" key="10">
    <source>
        <dbReference type="ARBA" id="ARBA00023285"/>
    </source>
</evidence>
<keyword evidence="13" id="KW-0237">DNA synthesis</keyword>
<dbReference type="InterPro" id="IPR013344">
    <property type="entry name" value="RNR_NrdJ/NrdZ"/>
</dbReference>